<accession>A0A4Q9KDZ3</accession>
<gene>
    <name evidence="1" type="ORF">ET989_09430</name>
</gene>
<protein>
    <recommendedName>
        <fullName evidence="3">Transcriptional regulator</fullName>
    </recommendedName>
</protein>
<proteinExistence type="predicted"/>
<dbReference type="RefSeq" id="WP_131168282.1">
    <property type="nucleotide sequence ID" value="NZ_SDMQ01000008.1"/>
</dbReference>
<keyword evidence="2" id="KW-1185">Reference proteome</keyword>
<sequence>MPLDTATLSRDWIADPDVSQAIHADHVCRALVEGMHEVMSSRSITVKELATHLGMDENAVRAAIIDPLQQPLHVLVRMLTTLGLTLTTTQRT</sequence>
<dbReference type="EMBL" id="SDMQ01000008">
    <property type="protein sequence ID" value="TBT84353.1"/>
    <property type="molecule type" value="Genomic_DNA"/>
</dbReference>
<comment type="caution">
    <text evidence="1">The sequence shown here is derived from an EMBL/GenBank/DDBJ whole genome shotgun (WGS) entry which is preliminary data.</text>
</comment>
<name>A0A4Q9KDZ3_9ACTN</name>
<dbReference type="AlphaFoldDB" id="A0A4Q9KDZ3"/>
<evidence type="ECO:0008006" key="3">
    <source>
        <dbReference type="Google" id="ProtNLM"/>
    </source>
</evidence>
<reference evidence="1 2" key="1">
    <citation type="submission" date="2019-01" db="EMBL/GenBank/DDBJ databases">
        <title>Lactibacter flavus gen. nov., sp. nov., a novel bacterium of the family Propionibacteriaceae isolated from raw milk and dairy products.</title>
        <authorList>
            <person name="Huptas C."/>
            <person name="Wenning M."/>
            <person name="Breitenwieser F."/>
            <person name="Doll E."/>
            <person name="Von Neubeck M."/>
            <person name="Busse H.-J."/>
            <person name="Scherer S."/>
        </authorList>
    </citation>
    <scope>NUCLEOTIDE SEQUENCE [LARGE SCALE GENOMIC DNA]</scope>
    <source>
        <strain evidence="1 2">KCTC 33808</strain>
    </source>
</reference>
<evidence type="ECO:0000313" key="2">
    <source>
        <dbReference type="Proteomes" id="UP000292373"/>
    </source>
</evidence>
<organism evidence="1 2">
    <name type="scientific">Propioniciclava sinopodophylli</name>
    <dbReference type="NCBI Taxonomy" id="1837344"/>
    <lineage>
        <taxon>Bacteria</taxon>
        <taxon>Bacillati</taxon>
        <taxon>Actinomycetota</taxon>
        <taxon>Actinomycetes</taxon>
        <taxon>Propionibacteriales</taxon>
        <taxon>Propionibacteriaceae</taxon>
        <taxon>Propioniciclava</taxon>
    </lineage>
</organism>
<evidence type="ECO:0000313" key="1">
    <source>
        <dbReference type="EMBL" id="TBT84353.1"/>
    </source>
</evidence>
<dbReference type="Proteomes" id="UP000292373">
    <property type="component" value="Unassembled WGS sequence"/>
</dbReference>